<reference evidence="2" key="2">
    <citation type="submission" date="2025-08" db="UniProtKB">
        <authorList>
            <consortium name="Ensembl"/>
        </authorList>
    </citation>
    <scope>IDENTIFICATION</scope>
</reference>
<dbReference type="SMART" id="SM00225">
    <property type="entry name" value="BTB"/>
    <property type="match status" value="1"/>
</dbReference>
<accession>H2Y452</accession>
<dbReference type="CDD" id="cd18287">
    <property type="entry name" value="BTB_POZ_BTBD9"/>
    <property type="match status" value="1"/>
</dbReference>
<feature type="domain" description="BTB" evidence="1">
    <location>
        <begin position="36"/>
        <end position="104"/>
    </location>
</feature>
<dbReference type="InParanoid" id="H2Y452"/>
<dbReference type="AlphaFoldDB" id="H2Y452"/>
<dbReference type="GO" id="GO:0008344">
    <property type="term" value="P:adult locomotory behavior"/>
    <property type="evidence" value="ECO:0007669"/>
    <property type="project" value="TreeGrafter"/>
</dbReference>
<dbReference type="InterPro" id="IPR052407">
    <property type="entry name" value="BTB_POZ_domain_cont_9"/>
</dbReference>
<evidence type="ECO:0000313" key="3">
    <source>
        <dbReference type="Proteomes" id="UP000007875"/>
    </source>
</evidence>
<dbReference type="Gene3D" id="2.60.120.260">
    <property type="entry name" value="Galactose-binding domain-like"/>
    <property type="match status" value="2"/>
</dbReference>
<dbReference type="Proteomes" id="UP000007875">
    <property type="component" value="Unassembled WGS sequence"/>
</dbReference>
<dbReference type="Gene3D" id="1.25.40.420">
    <property type="match status" value="1"/>
</dbReference>
<dbReference type="OMA" id="LCMINHI"/>
<name>H2Y452_CIOSA</name>
<dbReference type="GO" id="GO:0050804">
    <property type="term" value="P:modulation of chemical synaptic transmission"/>
    <property type="evidence" value="ECO:0007669"/>
    <property type="project" value="TreeGrafter"/>
</dbReference>
<evidence type="ECO:0000313" key="2">
    <source>
        <dbReference type="Ensembl" id="ENSCSAVP00000000100.1"/>
    </source>
</evidence>
<dbReference type="InterPro" id="IPR011333">
    <property type="entry name" value="SKP1/BTB/POZ_sf"/>
</dbReference>
<dbReference type="Pfam" id="PF00754">
    <property type="entry name" value="F5_F8_type_C"/>
    <property type="match status" value="2"/>
</dbReference>
<keyword evidence="3" id="KW-1185">Reference proteome</keyword>
<dbReference type="PANTHER" id="PTHR46306">
    <property type="entry name" value="BTB/POZ DOMAIN-CONTAINING PROTEIN 9"/>
    <property type="match status" value="1"/>
</dbReference>
<dbReference type="Pfam" id="PF00651">
    <property type="entry name" value="BTB"/>
    <property type="match status" value="1"/>
</dbReference>
<evidence type="ECO:0000259" key="1">
    <source>
        <dbReference type="PROSITE" id="PS50097"/>
    </source>
</evidence>
<dbReference type="SUPFAM" id="SSF54695">
    <property type="entry name" value="POZ domain"/>
    <property type="match status" value="1"/>
</dbReference>
<dbReference type="GO" id="GO:0048512">
    <property type="term" value="P:circadian behavior"/>
    <property type="evidence" value="ECO:0007669"/>
    <property type="project" value="TreeGrafter"/>
</dbReference>
<organism evidence="2 3">
    <name type="scientific">Ciona savignyi</name>
    <name type="common">Pacific transparent sea squirt</name>
    <dbReference type="NCBI Taxonomy" id="51511"/>
    <lineage>
        <taxon>Eukaryota</taxon>
        <taxon>Metazoa</taxon>
        <taxon>Chordata</taxon>
        <taxon>Tunicata</taxon>
        <taxon>Ascidiacea</taxon>
        <taxon>Phlebobranchia</taxon>
        <taxon>Cionidae</taxon>
        <taxon>Ciona</taxon>
    </lineage>
</organism>
<dbReference type="InterPro" id="IPR008979">
    <property type="entry name" value="Galactose-bd-like_sf"/>
</dbReference>
<dbReference type="HOGENOM" id="CLU_004253_0_2_1"/>
<protein>
    <recommendedName>
        <fullName evidence="1">BTB domain-containing protein</fullName>
    </recommendedName>
</protein>
<dbReference type="PANTHER" id="PTHR46306:SF1">
    <property type="entry name" value="BTB_POZ DOMAIN-CONTAINING PROTEIN 9"/>
    <property type="match status" value="1"/>
</dbReference>
<dbReference type="InterPro" id="IPR000210">
    <property type="entry name" value="BTB/POZ_dom"/>
</dbReference>
<dbReference type="GeneTree" id="ENSGT00940000169300"/>
<dbReference type="Gene3D" id="3.30.710.10">
    <property type="entry name" value="Potassium Channel Kv1.1, Chain A"/>
    <property type="match status" value="1"/>
</dbReference>
<dbReference type="FunCoup" id="H2Y452">
    <property type="interactions" value="303"/>
</dbReference>
<dbReference type="eggNOG" id="KOG4350">
    <property type="taxonomic scope" value="Eukaryota"/>
</dbReference>
<dbReference type="InterPro" id="IPR000421">
    <property type="entry name" value="FA58C"/>
</dbReference>
<dbReference type="SMART" id="SM00875">
    <property type="entry name" value="BACK"/>
    <property type="match status" value="1"/>
</dbReference>
<reference evidence="3" key="1">
    <citation type="submission" date="2003-08" db="EMBL/GenBank/DDBJ databases">
        <authorList>
            <person name="Birren B."/>
            <person name="Nusbaum C."/>
            <person name="Abebe A."/>
            <person name="Abouelleil A."/>
            <person name="Adekoya E."/>
            <person name="Ait-zahra M."/>
            <person name="Allen N."/>
            <person name="Allen T."/>
            <person name="An P."/>
            <person name="Anderson M."/>
            <person name="Anderson S."/>
            <person name="Arachchi H."/>
            <person name="Armbruster J."/>
            <person name="Bachantsang P."/>
            <person name="Baldwin J."/>
            <person name="Barry A."/>
            <person name="Bayul T."/>
            <person name="Blitshsteyn B."/>
            <person name="Bloom T."/>
            <person name="Blye J."/>
            <person name="Boguslavskiy L."/>
            <person name="Borowsky M."/>
            <person name="Boukhgalter B."/>
            <person name="Brunache A."/>
            <person name="Butler J."/>
            <person name="Calixte N."/>
            <person name="Calvo S."/>
            <person name="Camarata J."/>
            <person name="Campo K."/>
            <person name="Chang J."/>
            <person name="Cheshatsang Y."/>
            <person name="Citroen M."/>
            <person name="Collymore A."/>
            <person name="Considine T."/>
            <person name="Cook A."/>
            <person name="Cooke P."/>
            <person name="Corum B."/>
            <person name="Cuomo C."/>
            <person name="David R."/>
            <person name="Dawoe T."/>
            <person name="Degray S."/>
            <person name="Dodge S."/>
            <person name="Dooley K."/>
            <person name="Dorje P."/>
            <person name="Dorjee K."/>
            <person name="Dorris L."/>
            <person name="Duffey N."/>
            <person name="Dupes A."/>
            <person name="Elkins T."/>
            <person name="Engels R."/>
            <person name="Erickson J."/>
            <person name="Farina A."/>
            <person name="Faro S."/>
            <person name="Ferreira P."/>
            <person name="Fischer H."/>
            <person name="Fitzgerald M."/>
            <person name="Foley K."/>
            <person name="Gage D."/>
            <person name="Galagan J."/>
            <person name="Gearin G."/>
            <person name="Gnerre S."/>
            <person name="Gnirke A."/>
            <person name="Goyette A."/>
            <person name="Graham J."/>
            <person name="Grandbois E."/>
            <person name="Gyaltsen K."/>
            <person name="Hafez N."/>
            <person name="Hagopian D."/>
            <person name="Hagos B."/>
            <person name="Hall J."/>
            <person name="Hatcher B."/>
            <person name="Heller A."/>
            <person name="Higgins H."/>
            <person name="Honan T."/>
            <person name="Horn A."/>
            <person name="Houde N."/>
            <person name="Hughes L."/>
            <person name="Hulme W."/>
            <person name="Husby E."/>
            <person name="Iliev I."/>
            <person name="Jaffe D."/>
            <person name="Jones C."/>
            <person name="Kamal M."/>
            <person name="Kamat A."/>
            <person name="Kamvysselis M."/>
            <person name="Karlsson E."/>
            <person name="Kells C."/>
            <person name="Kieu A."/>
            <person name="Kisner P."/>
            <person name="Kodira C."/>
            <person name="Kulbokas E."/>
            <person name="Labutti K."/>
            <person name="Lama D."/>
            <person name="Landers T."/>
            <person name="Leger J."/>
            <person name="Levine S."/>
            <person name="Lewis D."/>
            <person name="Lewis T."/>
            <person name="Lindblad-toh K."/>
            <person name="Liu X."/>
            <person name="Lokyitsang T."/>
            <person name="Lokyitsang Y."/>
            <person name="Lucien O."/>
            <person name="Lui A."/>
            <person name="Ma L.J."/>
            <person name="Mabbitt R."/>
            <person name="Macdonald J."/>
            <person name="Maclean C."/>
            <person name="Major J."/>
            <person name="Manning J."/>
            <person name="Marabella R."/>
            <person name="Maru K."/>
            <person name="Matthews C."/>
            <person name="Mauceli E."/>
            <person name="Mccarthy M."/>
            <person name="Mcdonough S."/>
            <person name="Mcghee T."/>
            <person name="Meldrim J."/>
            <person name="Meneus L."/>
            <person name="Mesirov J."/>
            <person name="Mihalev A."/>
            <person name="Mihova T."/>
            <person name="Mikkelsen T."/>
            <person name="Mlenga V."/>
            <person name="Moru K."/>
            <person name="Mozes J."/>
            <person name="Mulrain L."/>
            <person name="Munson G."/>
            <person name="Naylor J."/>
            <person name="Newes C."/>
            <person name="Nguyen C."/>
            <person name="Nguyen N."/>
            <person name="Nguyen T."/>
            <person name="Nicol R."/>
            <person name="Nielsen C."/>
            <person name="Nizzari M."/>
            <person name="Norbu C."/>
            <person name="Norbu N."/>
            <person name="O'donnell P."/>
            <person name="Okoawo O."/>
            <person name="O'leary S."/>
            <person name="Omotosho B."/>
            <person name="O'neill K."/>
            <person name="Osman S."/>
            <person name="Parker S."/>
            <person name="Perrin D."/>
            <person name="Phunkhang P."/>
            <person name="Piqani B."/>
            <person name="Purcell S."/>
            <person name="Rachupka T."/>
            <person name="Ramasamy U."/>
            <person name="Rameau R."/>
            <person name="Ray V."/>
            <person name="Raymond C."/>
            <person name="Retta R."/>
            <person name="Richardson S."/>
            <person name="Rise C."/>
            <person name="Rodriguez J."/>
            <person name="Rogers J."/>
            <person name="Rogov P."/>
            <person name="Rutman M."/>
            <person name="Schupbach R."/>
            <person name="Seaman C."/>
            <person name="Settipalli S."/>
            <person name="Sharpe T."/>
            <person name="Sheridan J."/>
            <person name="Sherpa N."/>
            <person name="Shi J."/>
            <person name="Smirnov S."/>
            <person name="Smith C."/>
            <person name="Sougnez C."/>
            <person name="Spencer B."/>
            <person name="Stalker J."/>
            <person name="Stange-thomann N."/>
            <person name="Stavropoulos S."/>
            <person name="Stetson K."/>
            <person name="Stone C."/>
            <person name="Stone S."/>
            <person name="Stubbs M."/>
            <person name="Talamas J."/>
            <person name="Tchuinga P."/>
            <person name="Tenzing P."/>
            <person name="Tesfaye S."/>
            <person name="Theodore J."/>
            <person name="Thoulutsang Y."/>
            <person name="Topham K."/>
            <person name="Towey S."/>
            <person name="Tsamla T."/>
            <person name="Tsomo N."/>
            <person name="Vallee D."/>
            <person name="Vassiliev H."/>
            <person name="Venkataraman V."/>
            <person name="Vinson J."/>
            <person name="Vo A."/>
            <person name="Wade C."/>
            <person name="Wang S."/>
            <person name="Wangchuk T."/>
            <person name="Wangdi T."/>
            <person name="Whittaker C."/>
            <person name="Wilkinson J."/>
            <person name="Wu Y."/>
            <person name="Wyman D."/>
            <person name="Yadav S."/>
            <person name="Yang S."/>
            <person name="Yang X."/>
            <person name="Yeager S."/>
            <person name="Yee E."/>
            <person name="Young G."/>
            <person name="Zainoun J."/>
            <person name="Zembeck L."/>
            <person name="Zimmer A."/>
            <person name="Zody M."/>
            <person name="Lander E."/>
        </authorList>
    </citation>
    <scope>NUCLEOTIDE SEQUENCE [LARGE SCALE GENOMIC DNA]</scope>
</reference>
<dbReference type="PROSITE" id="PS50097">
    <property type="entry name" value="BTB"/>
    <property type="match status" value="1"/>
</dbReference>
<reference evidence="2" key="3">
    <citation type="submission" date="2025-09" db="UniProtKB">
        <authorList>
            <consortium name="Ensembl"/>
        </authorList>
    </citation>
    <scope>IDENTIFICATION</scope>
</reference>
<dbReference type="InterPro" id="IPR011705">
    <property type="entry name" value="BACK"/>
</dbReference>
<dbReference type="Pfam" id="PF07707">
    <property type="entry name" value="BACK"/>
    <property type="match status" value="1"/>
</dbReference>
<dbReference type="FunFam" id="1.25.40.420:FF:000005">
    <property type="entry name" value="BTB/POZ domain-containing protein 9"/>
    <property type="match status" value="1"/>
</dbReference>
<dbReference type="STRING" id="51511.ENSCSAVP00000000100"/>
<proteinExistence type="predicted"/>
<dbReference type="Ensembl" id="ENSCSAVT00000000101.1">
    <property type="protein sequence ID" value="ENSCSAVP00000000100.1"/>
    <property type="gene ID" value="ENSCSAVG00000000044.1"/>
</dbReference>
<dbReference type="FunFam" id="2.60.120.260:FF:000051">
    <property type="entry name" value="BTB/POZ domain-containing protein 9"/>
    <property type="match status" value="1"/>
</dbReference>
<sequence>NNDDVIVEAIEPEQSIDHCEALSDDIGGLVMSSSFKDVTFVVEGREFPAHRVILAARSKYFRSLLFGGMKESQPDAVIELCDTGAPAFEVLLQYIYTGKVKLSDVKESQIIDVLALANKYGFEQLEKSVSLYLKSSLSVSNACPIFDVALFYSLTDLSTAASEFIDRNAQDILNSEEFLNMSLEATCQILKRDSLCVPEKTIFKCVQMWCEANPAAQSTDNEQATICRDTLLSVVRLPLISLNDLFNIVRPSSLIPSDVLLDAIKAQTDPGSKETMVRGVLRMDENVATTKHGAEVTKGEMCASLLDGDSRNYDPELKLGQPTIINRIKMLLWDKDNRSYSYYMEVSMDDIEWTRIVDYSKFLCRSWQDLYFPRRVVRYIRIVGTHNSQNKLFQLVVLEAMCSSVEKKSENGILVPEENVATIDNSACIVEGVSRDRNALINGDIVMYDWDSGYTCHQLGVGSIVVQLAQPYYLSSMRLLLWDIDNRSYSYYVEVSQDRETWTMVADKRKEECKSWQILQFDLIAVTFIKIVGTANTANEVFHCVHFECPSMEIPPPPTIK</sequence>
<dbReference type="SUPFAM" id="SSF49785">
    <property type="entry name" value="Galactose-binding domain-like"/>
    <property type="match status" value="2"/>
</dbReference>
<dbReference type="GO" id="GO:0005737">
    <property type="term" value="C:cytoplasm"/>
    <property type="evidence" value="ECO:0007669"/>
    <property type="project" value="TreeGrafter"/>
</dbReference>